<dbReference type="AlphaFoldDB" id="A0A4P6ZMC5"/>
<reference evidence="2" key="1">
    <citation type="submission" date="2018-12" db="EMBL/GenBank/DDBJ databases">
        <title>A new species of lactobacillus.</title>
        <authorList>
            <person name="Jian Y."/>
            <person name="Xin L."/>
            <person name="Hong Z.J."/>
            <person name="Ming L.Z."/>
            <person name="Hong X.Z."/>
        </authorList>
    </citation>
    <scope>NUCLEOTIDE SEQUENCE [LARGE SCALE GENOMIC DNA]</scope>
    <source>
        <strain evidence="2">HSLZ-75</strain>
    </source>
</reference>
<evidence type="ECO:0000313" key="2">
    <source>
        <dbReference type="Proteomes" id="UP000294321"/>
    </source>
</evidence>
<organism evidence="1 2">
    <name type="scientific">Acetilactobacillus jinshanensis</name>
    <dbReference type="NCBI Taxonomy" id="1720083"/>
    <lineage>
        <taxon>Bacteria</taxon>
        <taxon>Bacillati</taxon>
        <taxon>Bacillota</taxon>
        <taxon>Bacilli</taxon>
        <taxon>Lactobacillales</taxon>
        <taxon>Lactobacillaceae</taxon>
        <taxon>Acetilactobacillus</taxon>
    </lineage>
</organism>
<accession>A0A4P6ZMC5</accession>
<dbReference type="RefSeq" id="WP_133442141.1">
    <property type="nucleotide sequence ID" value="NZ_CP034726.1"/>
</dbReference>
<dbReference type="Proteomes" id="UP000294321">
    <property type="component" value="Chromosome"/>
</dbReference>
<dbReference type="KEGG" id="lji:ELX58_05435"/>
<name>A0A4P6ZMC5_9LACO</name>
<gene>
    <name evidence="1" type="ORF">ELX58_05435</name>
</gene>
<proteinExistence type="predicted"/>
<dbReference type="EMBL" id="CP034726">
    <property type="protein sequence ID" value="QBP18582.1"/>
    <property type="molecule type" value="Genomic_DNA"/>
</dbReference>
<sequence length="102" mass="11508">MDKILSMIAVTAILGLIFVPSPYANCYHVPKSAVKSGITVDANVKRNDKCIARHYTKVHKGQALELTVEQDVLFAKHYHGNKINRESYDRSNKVFSLNFKSN</sequence>
<keyword evidence="2" id="KW-1185">Reference proteome</keyword>
<evidence type="ECO:0000313" key="1">
    <source>
        <dbReference type="EMBL" id="QBP18582.1"/>
    </source>
</evidence>
<protein>
    <submittedName>
        <fullName evidence="1">Uncharacterized protein</fullName>
    </submittedName>
</protein>